<sequence>MTAGDIKTRGVCVPFEEIIRIREAEAAALAEIERARTEADNRIRKAHADAQTKEAAARERAGAEAAVHIAAVEQEAAAEAESIRAAAEEEIVAIRDVTDKRIDEAITYVVREVTGHDQTR</sequence>
<dbReference type="AlphaFoldDB" id="A0A9X9S466"/>
<protein>
    <recommendedName>
        <fullName evidence="4">ATP synthase archaeal subunit H</fullName>
    </recommendedName>
</protein>
<keyword evidence="1" id="KW-0175">Coiled coil</keyword>
<dbReference type="Proteomes" id="UP001163096">
    <property type="component" value="Chromosome"/>
</dbReference>
<evidence type="ECO:0008006" key="4">
    <source>
        <dbReference type="Google" id="ProtNLM"/>
    </source>
</evidence>
<dbReference type="GeneID" id="76833834"/>
<keyword evidence="3" id="KW-1185">Reference proteome</keyword>
<gene>
    <name evidence="2" type="ORF">OU421_01990</name>
</gene>
<evidence type="ECO:0000256" key="1">
    <source>
        <dbReference type="SAM" id="Coils"/>
    </source>
</evidence>
<dbReference type="KEGG" id="mou:OU421_01990"/>
<reference evidence="2" key="1">
    <citation type="submission" date="2022-11" db="EMBL/GenBank/DDBJ databases">
        <title>Complete genome sequence of Methanogenium organophilum DSM 3596.</title>
        <authorList>
            <person name="Chen S.-C."/>
            <person name="Lai S.-J."/>
            <person name="You Y.-T."/>
        </authorList>
    </citation>
    <scope>NUCLEOTIDE SEQUENCE</scope>
    <source>
        <strain evidence="2">DSM 3596</strain>
    </source>
</reference>
<dbReference type="Gene3D" id="1.20.5.2950">
    <property type="match status" value="1"/>
</dbReference>
<name>A0A9X9S466_METOG</name>
<accession>A0A9X9S466</accession>
<organism evidence="2 3">
    <name type="scientific">Methanogenium organophilum</name>
    <dbReference type="NCBI Taxonomy" id="2199"/>
    <lineage>
        <taxon>Archaea</taxon>
        <taxon>Methanobacteriati</taxon>
        <taxon>Methanobacteriota</taxon>
        <taxon>Stenosarchaea group</taxon>
        <taxon>Methanomicrobia</taxon>
        <taxon>Methanomicrobiales</taxon>
        <taxon>Methanomicrobiaceae</taxon>
        <taxon>Methanogenium</taxon>
    </lineage>
</organism>
<proteinExistence type="predicted"/>
<evidence type="ECO:0000313" key="2">
    <source>
        <dbReference type="EMBL" id="WAI01664.1"/>
    </source>
</evidence>
<dbReference type="EMBL" id="CP113361">
    <property type="protein sequence ID" value="WAI01664.1"/>
    <property type="molecule type" value="Genomic_DNA"/>
</dbReference>
<evidence type="ECO:0000313" key="3">
    <source>
        <dbReference type="Proteomes" id="UP001163096"/>
    </source>
</evidence>
<dbReference type="RefSeq" id="WP_268186925.1">
    <property type="nucleotide sequence ID" value="NZ_CP113361.1"/>
</dbReference>
<feature type="coiled-coil region" evidence="1">
    <location>
        <begin position="29"/>
        <end position="90"/>
    </location>
</feature>